<dbReference type="VEuPathDB" id="TrichDB:TVAGG3_0701460"/>
<accession>A2F6S7</accession>
<reference evidence="1" key="1">
    <citation type="submission" date="2006-10" db="EMBL/GenBank/DDBJ databases">
        <authorList>
            <person name="Amadeo P."/>
            <person name="Zhao Q."/>
            <person name="Wortman J."/>
            <person name="Fraser-Liggett C."/>
            <person name="Carlton J."/>
        </authorList>
    </citation>
    <scope>NUCLEOTIDE SEQUENCE</scope>
    <source>
        <strain evidence="1">G3</strain>
    </source>
</reference>
<keyword evidence="2" id="KW-1185">Reference proteome</keyword>
<gene>
    <name evidence="1" type="ORF">TVAG_043130</name>
</gene>
<dbReference type="VEuPathDB" id="TrichDB:TVAG_043130"/>
<dbReference type="KEGG" id="tva:4757211"/>
<dbReference type="InParanoid" id="A2F6S7"/>
<dbReference type="RefSeq" id="XP_001312335.1">
    <property type="nucleotide sequence ID" value="XM_001312334.1"/>
</dbReference>
<dbReference type="Proteomes" id="UP000001542">
    <property type="component" value="Unassembled WGS sequence"/>
</dbReference>
<evidence type="ECO:0000313" key="1">
    <source>
        <dbReference type="EMBL" id="EAX99405.1"/>
    </source>
</evidence>
<dbReference type="EMBL" id="DS113639">
    <property type="protein sequence ID" value="EAX99405.1"/>
    <property type="molecule type" value="Genomic_DNA"/>
</dbReference>
<name>A2F6S7_TRIV3</name>
<reference evidence="1" key="2">
    <citation type="journal article" date="2007" name="Science">
        <title>Draft genome sequence of the sexually transmitted pathogen Trichomonas vaginalis.</title>
        <authorList>
            <person name="Carlton J.M."/>
            <person name="Hirt R.P."/>
            <person name="Silva J.C."/>
            <person name="Delcher A.L."/>
            <person name="Schatz M."/>
            <person name="Zhao Q."/>
            <person name="Wortman J.R."/>
            <person name="Bidwell S.L."/>
            <person name="Alsmark U.C.M."/>
            <person name="Besteiro S."/>
            <person name="Sicheritz-Ponten T."/>
            <person name="Noel C.J."/>
            <person name="Dacks J.B."/>
            <person name="Foster P.G."/>
            <person name="Simillion C."/>
            <person name="Van de Peer Y."/>
            <person name="Miranda-Saavedra D."/>
            <person name="Barton G.J."/>
            <person name="Westrop G.D."/>
            <person name="Mueller S."/>
            <person name="Dessi D."/>
            <person name="Fiori P.L."/>
            <person name="Ren Q."/>
            <person name="Paulsen I."/>
            <person name="Zhang H."/>
            <person name="Bastida-Corcuera F.D."/>
            <person name="Simoes-Barbosa A."/>
            <person name="Brown M.T."/>
            <person name="Hayes R.D."/>
            <person name="Mukherjee M."/>
            <person name="Okumura C.Y."/>
            <person name="Schneider R."/>
            <person name="Smith A.J."/>
            <person name="Vanacova S."/>
            <person name="Villalvazo M."/>
            <person name="Haas B.J."/>
            <person name="Pertea M."/>
            <person name="Feldblyum T.V."/>
            <person name="Utterback T.R."/>
            <person name="Shu C.L."/>
            <person name="Osoegawa K."/>
            <person name="de Jong P.J."/>
            <person name="Hrdy I."/>
            <person name="Horvathova L."/>
            <person name="Zubacova Z."/>
            <person name="Dolezal P."/>
            <person name="Malik S.B."/>
            <person name="Logsdon J.M. Jr."/>
            <person name="Henze K."/>
            <person name="Gupta A."/>
            <person name="Wang C.C."/>
            <person name="Dunne R.L."/>
            <person name="Upcroft J.A."/>
            <person name="Upcroft P."/>
            <person name="White O."/>
            <person name="Salzberg S.L."/>
            <person name="Tang P."/>
            <person name="Chiu C.-H."/>
            <person name="Lee Y.-S."/>
            <person name="Embley T.M."/>
            <person name="Coombs G.H."/>
            <person name="Mottram J.C."/>
            <person name="Tachezy J."/>
            <person name="Fraser-Liggett C.M."/>
            <person name="Johnson P.J."/>
        </authorList>
    </citation>
    <scope>NUCLEOTIDE SEQUENCE [LARGE SCALE GENOMIC DNA]</scope>
    <source>
        <strain evidence="1">G3</strain>
    </source>
</reference>
<proteinExistence type="predicted"/>
<sequence length="141" mass="16606">MDYIKDILSTRKLRKFNCETMNNLKDHNDIRSRIRTNGIKFDLVNEIIKSKLGGHATTTILMKLADKFSHELKIRVDRLAKRNKNALICWYAENWHLIAPFFTKLELDYDEEKQIAGQKKQEKGISNFIDPSDIFQLLNDH</sequence>
<protein>
    <submittedName>
        <fullName evidence="1">Uncharacterized protein</fullName>
    </submittedName>
</protein>
<dbReference type="AlphaFoldDB" id="A2F6S7"/>
<evidence type="ECO:0000313" key="2">
    <source>
        <dbReference type="Proteomes" id="UP000001542"/>
    </source>
</evidence>
<organism evidence="1 2">
    <name type="scientific">Trichomonas vaginalis (strain ATCC PRA-98 / G3)</name>
    <dbReference type="NCBI Taxonomy" id="412133"/>
    <lineage>
        <taxon>Eukaryota</taxon>
        <taxon>Metamonada</taxon>
        <taxon>Parabasalia</taxon>
        <taxon>Trichomonadida</taxon>
        <taxon>Trichomonadidae</taxon>
        <taxon>Trichomonas</taxon>
    </lineage>
</organism>